<evidence type="ECO:0000313" key="7">
    <source>
        <dbReference type="Proteomes" id="UP000051870"/>
    </source>
</evidence>
<feature type="chain" id="PRO_5006064759" evidence="4">
    <location>
        <begin position="24"/>
        <end position="230"/>
    </location>
</feature>
<dbReference type="EMBL" id="CYTW01000001">
    <property type="protein sequence ID" value="CUJ81340.1"/>
    <property type="molecule type" value="Genomic_DNA"/>
</dbReference>
<sequence length="230" mass="24913">MRLQFFSVISVCMALLLPSVLVAQVFGTVNFDFDSDQLDAQAQQQILEIADSLKSVDTYKPTVIVGYTDAVGGSSYNDNLGLRRAQAVAEALRAAGVPVEKVGKTETRGKHDLLISVSTPERLNRRVTVGLEDILAACRTYREVPLSVSDVGEALQNDLVQRVKEASEYYGQLSINGGNGAAFQMAGAAREDCEQAVGFKRDSIRKVEYAQKCFCSSARMQVALGLIPAN</sequence>
<dbReference type="STRING" id="1715693.PH7735_00007"/>
<dbReference type="InterPro" id="IPR006665">
    <property type="entry name" value="OmpA-like"/>
</dbReference>
<protein>
    <submittedName>
        <fullName evidence="6">Outer membrane protein II</fullName>
    </submittedName>
</protein>
<dbReference type="Gene3D" id="3.30.1330.60">
    <property type="entry name" value="OmpA-like domain"/>
    <property type="match status" value="1"/>
</dbReference>
<dbReference type="SUPFAM" id="SSF103088">
    <property type="entry name" value="OmpA-like"/>
    <property type="match status" value="1"/>
</dbReference>
<organism evidence="6 7">
    <name type="scientific">Shimia thalassica</name>
    <dbReference type="NCBI Taxonomy" id="1715693"/>
    <lineage>
        <taxon>Bacteria</taxon>
        <taxon>Pseudomonadati</taxon>
        <taxon>Pseudomonadota</taxon>
        <taxon>Alphaproteobacteria</taxon>
        <taxon>Rhodobacterales</taxon>
        <taxon>Roseobacteraceae</taxon>
    </lineage>
</organism>
<dbReference type="InterPro" id="IPR050330">
    <property type="entry name" value="Bact_OuterMem_StrucFunc"/>
</dbReference>
<accession>A0A0P1HZN9</accession>
<evidence type="ECO:0000256" key="2">
    <source>
        <dbReference type="ARBA" id="ARBA00023136"/>
    </source>
</evidence>
<dbReference type="GO" id="GO:0009279">
    <property type="term" value="C:cell outer membrane"/>
    <property type="evidence" value="ECO:0007669"/>
    <property type="project" value="UniProtKB-SubCell"/>
</dbReference>
<keyword evidence="4" id="KW-0732">Signal</keyword>
<dbReference type="Proteomes" id="UP000051870">
    <property type="component" value="Unassembled WGS sequence"/>
</dbReference>
<feature type="signal peptide" evidence="4">
    <location>
        <begin position="1"/>
        <end position="23"/>
    </location>
</feature>
<reference evidence="7" key="1">
    <citation type="submission" date="2015-09" db="EMBL/GenBank/DDBJ databases">
        <authorList>
            <person name="Rodrigo-Torres Lidia"/>
            <person name="Arahal R.David."/>
        </authorList>
    </citation>
    <scope>NUCLEOTIDE SEQUENCE [LARGE SCALE GENOMIC DNA]</scope>
    <source>
        <strain evidence="7">CECT 7735</strain>
    </source>
</reference>
<dbReference type="PANTHER" id="PTHR30329">
    <property type="entry name" value="STATOR ELEMENT OF FLAGELLAR MOTOR COMPLEX"/>
    <property type="match status" value="1"/>
</dbReference>
<keyword evidence="7" id="KW-1185">Reference proteome</keyword>
<dbReference type="Pfam" id="PF00691">
    <property type="entry name" value="OmpA"/>
    <property type="match status" value="1"/>
</dbReference>
<comment type="subcellular location">
    <subcellularLocation>
        <location evidence="1">Cell outer membrane</location>
    </subcellularLocation>
</comment>
<dbReference type="PRINTS" id="PR01021">
    <property type="entry name" value="OMPADOMAIN"/>
</dbReference>
<dbReference type="RefSeq" id="WP_233488246.1">
    <property type="nucleotide sequence ID" value="NZ_CYTW01000001.1"/>
</dbReference>
<proteinExistence type="predicted"/>
<dbReference type="InterPro" id="IPR036737">
    <property type="entry name" value="OmpA-like_sf"/>
</dbReference>
<feature type="domain" description="OmpA-like" evidence="5">
    <location>
        <begin position="18"/>
        <end position="135"/>
    </location>
</feature>
<evidence type="ECO:0000313" key="6">
    <source>
        <dbReference type="EMBL" id="CUJ81340.1"/>
    </source>
</evidence>
<dbReference type="PANTHER" id="PTHR30329:SF17">
    <property type="entry name" value="LIPOPROTEIN YFIB-RELATED"/>
    <property type="match status" value="1"/>
</dbReference>
<evidence type="ECO:0000256" key="1">
    <source>
        <dbReference type="ARBA" id="ARBA00004442"/>
    </source>
</evidence>
<dbReference type="CDD" id="cd07185">
    <property type="entry name" value="OmpA_C-like"/>
    <property type="match status" value="1"/>
</dbReference>
<dbReference type="PROSITE" id="PS51123">
    <property type="entry name" value="OMPA_2"/>
    <property type="match status" value="1"/>
</dbReference>
<evidence type="ECO:0000256" key="3">
    <source>
        <dbReference type="PROSITE-ProRule" id="PRU00473"/>
    </source>
</evidence>
<evidence type="ECO:0000256" key="4">
    <source>
        <dbReference type="SAM" id="SignalP"/>
    </source>
</evidence>
<dbReference type="AlphaFoldDB" id="A0A0P1HZN9"/>
<evidence type="ECO:0000259" key="5">
    <source>
        <dbReference type="PROSITE" id="PS51123"/>
    </source>
</evidence>
<dbReference type="InterPro" id="IPR006664">
    <property type="entry name" value="OMP_bac"/>
</dbReference>
<name>A0A0P1HZN9_9RHOB</name>
<gene>
    <name evidence="6" type="primary">ompA</name>
    <name evidence="6" type="ORF">PH7735_00007</name>
</gene>
<keyword evidence="2 3" id="KW-0472">Membrane</keyword>
<dbReference type="GeneID" id="83879113"/>